<comment type="caution">
    <text evidence="8">The sequence shown here is derived from an EMBL/GenBank/DDBJ whole genome shotgun (WGS) entry which is preliminary data.</text>
</comment>
<evidence type="ECO:0000259" key="6">
    <source>
        <dbReference type="Pfam" id="PF25917"/>
    </source>
</evidence>
<dbReference type="AlphaFoldDB" id="A0A2M7UX47"/>
<evidence type="ECO:0000259" key="7">
    <source>
        <dbReference type="Pfam" id="PF25990"/>
    </source>
</evidence>
<evidence type="ECO:0000313" key="9">
    <source>
        <dbReference type="Proteomes" id="UP000230760"/>
    </source>
</evidence>
<dbReference type="Gene3D" id="2.40.420.20">
    <property type="match status" value="1"/>
</dbReference>
<protein>
    <submittedName>
        <fullName evidence="8">Uncharacterized protein</fullName>
    </submittedName>
</protein>
<gene>
    <name evidence="8" type="ORF">COX90_03995</name>
</gene>
<evidence type="ECO:0000256" key="4">
    <source>
        <dbReference type="SAM" id="MobiDB-lite"/>
    </source>
</evidence>
<feature type="compositionally biased region" description="Low complexity" evidence="4">
    <location>
        <begin position="585"/>
        <end position="597"/>
    </location>
</feature>
<feature type="transmembrane region" description="Helical" evidence="5">
    <location>
        <begin position="12"/>
        <end position="31"/>
    </location>
</feature>
<dbReference type="Proteomes" id="UP000230760">
    <property type="component" value="Unassembled WGS sequence"/>
</dbReference>
<evidence type="ECO:0000256" key="5">
    <source>
        <dbReference type="SAM" id="Phobius"/>
    </source>
</evidence>
<evidence type="ECO:0000313" key="8">
    <source>
        <dbReference type="EMBL" id="PIZ88544.1"/>
    </source>
</evidence>
<comment type="subcellular location">
    <subcellularLocation>
        <location evidence="1">Cell envelope</location>
    </subcellularLocation>
</comment>
<dbReference type="Gene3D" id="2.40.50.100">
    <property type="match status" value="1"/>
</dbReference>
<dbReference type="GO" id="GO:0030313">
    <property type="term" value="C:cell envelope"/>
    <property type="evidence" value="ECO:0007669"/>
    <property type="project" value="UniProtKB-SubCell"/>
</dbReference>
<dbReference type="InterPro" id="IPR050465">
    <property type="entry name" value="UPF0194_transport"/>
</dbReference>
<evidence type="ECO:0000256" key="3">
    <source>
        <dbReference type="SAM" id="Coils"/>
    </source>
</evidence>
<dbReference type="SUPFAM" id="SSF111369">
    <property type="entry name" value="HlyD-like secretion proteins"/>
    <property type="match status" value="2"/>
</dbReference>
<dbReference type="InterPro" id="IPR058625">
    <property type="entry name" value="MdtA-like_BSH"/>
</dbReference>
<feature type="domain" description="Multidrug resistance protein MdtA-like barrel-sandwich hybrid" evidence="6">
    <location>
        <begin position="68"/>
        <end position="425"/>
    </location>
</feature>
<evidence type="ECO:0000256" key="2">
    <source>
        <dbReference type="ARBA" id="ARBA00023054"/>
    </source>
</evidence>
<dbReference type="Gene3D" id="2.40.30.170">
    <property type="match status" value="1"/>
</dbReference>
<proteinExistence type="predicted"/>
<dbReference type="PANTHER" id="PTHR32347:SF23">
    <property type="entry name" value="BLL5650 PROTEIN"/>
    <property type="match status" value="1"/>
</dbReference>
<feature type="coiled-coil region" evidence="3">
    <location>
        <begin position="333"/>
        <end position="386"/>
    </location>
</feature>
<feature type="coiled-coil region" evidence="3">
    <location>
        <begin position="101"/>
        <end position="168"/>
    </location>
</feature>
<organism evidence="8 9">
    <name type="scientific">Candidatus Nealsonbacteria bacterium CG_4_10_14_0_2_um_filter_38_17</name>
    <dbReference type="NCBI Taxonomy" id="1974680"/>
    <lineage>
        <taxon>Bacteria</taxon>
        <taxon>Candidatus Nealsoniibacteriota</taxon>
    </lineage>
</organism>
<feature type="region of interest" description="Disordered" evidence="4">
    <location>
        <begin position="585"/>
        <end position="611"/>
    </location>
</feature>
<keyword evidence="5" id="KW-0472">Membrane</keyword>
<keyword evidence="5" id="KW-0812">Transmembrane</keyword>
<dbReference type="Pfam" id="PF25917">
    <property type="entry name" value="BSH_RND"/>
    <property type="match status" value="1"/>
</dbReference>
<dbReference type="InterPro" id="IPR058636">
    <property type="entry name" value="Beta-barrel_YknX"/>
</dbReference>
<evidence type="ECO:0000256" key="1">
    <source>
        <dbReference type="ARBA" id="ARBA00004196"/>
    </source>
</evidence>
<keyword evidence="5" id="KW-1133">Transmembrane helix</keyword>
<reference evidence="9" key="1">
    <citation type="submission" date="2017-09" db="EMBL/GenBank/DDBJ databases">
        <title>Depth-based differentiation of microbial function through sediment-hosted aquifers and enrichment of novel symbionts in the deep terrestrial subsurface.</title>
        <authorList>
            <person name="Probst A.J."/>
            <person name="Ladd B."/>
            <person name="Jarett J.K."/>
            <person name="Geller-Mcgrath D.E."/>
            <person name="Sieber C.M.K."/>
            <person name="Emerson J.B."/>
            <person name="Anantharaman K."/>
            <person name="Thomas B.C."/>
            <person name="Malmstrom R."/>
            <person name="Stieglmeier M."/>
            <person name="Klingl A."/>
            <person name="Woyke T."/>
            <person name="Ryan C.M."/>
            <person name="Banfield J.F."/>
        </authorList>
    </citation>
    <scope>NUCLEOTIDE SEQUENCE [LARGE SCALE GENOMIC DNA]</scope>
</reference>
<dbReference type="PANTHER" id="PTHR32347">
    <property type="entry name" value="EFFLUX SYSTEM COMPONENT YKNX-RELATED"/>
    <property type="match status" value="1"/>
</dbReference>
<dbReference type="Gene3D" id="1.10.287.470">
    <property type="entry name" value="Helix hairpin bin"/>
    <property type="match status" value="1"/>
</dbReference>
<accession>A0A2M7UX47</accession>
<sequence length="621" mass="67578">MLKKFFRAILRKKIISIFIILAIIGASYFGYKRIRGSSNETRYVLAAVEKGTLIVSVSGSGQVVVLDQADIKSLVFGELKAIYVRDNQEVKSGQLLFELDKKDIQQEVKDAEVALNSAKAKLAELLSQPDAKSLVPAENAVAQAERDLNKAKENYEEITIDAERSLATAYEDGYSTVSTTFFKLSSHMEDLKNVLGTEEYAQKNISAYRLILGSESPFIKRLLDDYSVADNLFTENFVFFRQVYRDADRDTIYQLINNTLETTKAVSQALESARHMFDAISVESYGYLTMAPQIDALQPKIESDVSSVYSDINSLEKIKDTIDDTVKNTPQKIEDAELAIKSAQGKLDEKNLDLEELKTGADPQDIESQKNVVAQKENAFSDAQEKLAECLIRAPFDGTIVNINSEIKNGNSVSAGTVLASVVTQQKIAEIPLNEVDAAKVKVGQKVTLTFDALADVSITGKVIDVDLSGTVTQGVVSYGVKIAFDTQEEKVKPGMSVTADIITDVKQDVLLLPNNAVKNQGTSYAVELVDASGQSTQALLASASGTILSDKPKSQTVEVGISNDTSTEIVNGLKEGDVVVVSTVNSSSSSTNNSSTQNRSNQGFQIPGVGSERNFQMRGL</sequence>
<dbReference type="EMBL" id="PFPB01000071">
    <property type="protein sequence ID" value="PIZ88544.1"/>
    <property type="molecule type" value="Genomic_DNA"/>
</dbReference>
<name>A0A2M7UX47_9BACT</name>
<dbReference type="Pfam" id="PF25990">
    <property type="entry name" value="Beta-barrel_YknX"/>
    <property type="match status" value="1"/>
</dbReference>
<feature type="domain" description="YknX-like beta-barrel" evidence="7">
    <location>
        <begin position="433"/>
        <end position="502"/>
    </location>
</feature>
<keyword evidence="2 3" id="KW-0175">Coiled coil</keyword>